<dbReference type="GeneID" id="120264011"/>
<dbReference type="FunFam" id="3.30.40.10:FF:000127">
    <property type="entry name" value="E3 ubiquitin-protein ligase RNF181"/>
    <property type="match status" value="1"/>
</dbReference>
<keyword evidence="11" id="KW-1185">Reference proteome</keyword>
<evidence type="ECO:0000256" key="1">
    <source>
        <dbReference type="ARBA" id="ARBA00000900"/>
    </source>
</evidence>
<feature type="domain" description="RING-type" evidence="10">
    <location>
        <begin position="256"/>
        <end position="297"/>
    </location>
</feature>
<dbReference type="GO" id="GO:0008270">
    <property type="term" value="F:zinc ion binding"/>
    <property type="evidence" value="ECO:0007669"/>
    <property type="project" value="UniProtKB-KW"/>
</dbReference>
<organism evidence="11 12">
    <name type="scientific">Dioscorea cayennensis subsp. rotundata</name>
    <name type="common">White Guinea yam</name>
    <name type="synonym">Dioscorea rotundata</name>
    <dbReference type="NCBI Taxonomy" id="55577"/>
    <lineage>
        <taxon>Eukaryota</taxon>
        <taxon>Viridiplantae</taxon>
        <taxon>Streptophyta</taxon>
        <taxon>Embryophyta</taxon>
        <taxon>Tracheophyta</taxon>
        <taxon>Spermatophyta</taxon>
        <taxon>Magnoliopsida</taxon>
        <taxon>Liliopsida</taxon>
        <taxon>Dioscoreales</taxon>
        <taxon>Dioscoreaceae</taxon>
        <taxon>Dioscorea</taxon>
    </lineage>
</organism>
<accession>A0AB40BKK1</accession>
<evidence type="ECO:0000313" key="12">
    <source>
        <dbReference type="RefSeq" id="XP_039127937.1"/>
    </source>
</evidence>
<evidence type="ECO:0000256" key="3">
    <source>
        <dbReference type="ARBA" id="ARBA00022679"/>
    </source>
</evidence>
<dbReference type="PANTHER" id="PTHR15710">
    <property type="entry name" value="E3 UBIQUITIN-PROTEIN LIGASE PRAJA"/>
    <property type="match status" value="1"/>
</dbReference>
<keyword evidence="4" id="KW-0479">Metal-binding</keyword>
<proteinExistence type="predicted"/>
<dbReference type="SMART" id="SM00184">
    <property type="entry name" value="RING"/>
    <property type="match status" value="1"/>
</dbReference>
<evidence type="ECO:0000256" key="6">
    <source>
        <dbReference type="ARBA" id="ARBA00022786"/>
    </source>
</evidence>
<dbReference type="AlphaFoldDB" id="A0AB40BKK1"/>
<keyword evidence="5 8" id="KW-0863">Zinc-finger</keyword>
<evidence type="ECO:0000256" key="4">
    <source>
        <dbReference type="ARBA" id="ARBA00022723"/>
    </source>
</evidence>
<dbReference type="GO" id="GO:0005737">
    <property type="term" value="C:cytoplasm"/>
    <property type="evidence" value="ECO:0007669"/>
    <property type="project" value="TreeGrafter"/>
</dbReference>
<reference evidence="12" key="1">
    <citation type="submission" date="2025-08" db="UniProtKB">
        <authorList>
            <consortium name="RefSeq"/>
        </authorList>
    </citation>
    <scope>IDENTIFICATION</scope>
</reference>
<gene>
    <name evidence="12" type="primary">LOC120264011</name>
</gene>
<dbReference type="CDD" id="cd16667">
    <property type="entry name" value="RING-H2_RNF126-like"/>
    <property type="match status" value="1"/>
</dbReference>
<dbReference type="SUPFAM" id="SSF57850">
    <property type="entry name" value="RING/U-box"/>
    <property type="match status" value="1"/>
</dbReference>
<dbReference type="Proteomes" id="UP001515500">
    <property type="component" value="Chromosome 6"/>
</dbReference>
<evidence type="ECO:0000256" key="7">
    <source>
        <dbReference type="ARBA" id="ARBA00022833"/>
    </source>
</evidence>
<dbReference type="Pfam" id="PF13639">
    <property type="entry name" value="zf-RING_2"/>
    <property type="match status" value="1"/>
</dbReference>
<sequence>MSPSSMSSEEQGLMDELQALQRKLGKKQSFEEAVSSIGSFLRDRYPSSSPSLRKSIYSAVCRVATLLQTRYTTPGFWLAGLRLFEEAEHLVTESSEQQHLKKCIARAREHLHEMETEVPASSGRQTGSRFLFEGHLTVEPEPPPPAWLVEQNLLTAIAVAQNLNLEAESSRSQEERNDAPNNGRTPVTSESIIELINEMQHGTIDLDLESVIQSSLQEIGGGIPRAPPASKEVVANLPVITVTEETIAKLGSGTECAVCRESLMINDQMQELPCKHLFHPPCLKPWLDENNSCPICRHELRTDDHVYESRKEREKEEEEDRKGAANAVRGGEFMYV</sequence>
<evidence type="ECO:0000259" key="10">
    <source>
        <dbReference type="PROSITE" id="PS50089"/>
    </source>
</evidence>
<name>A0AB40BKK1_DIOCR</name>
<dbReference type="InterPro" id="IPR001841">
    <property type="entry name" value="Znf_RING"/>
</dbReference>
<dbReference type="InterPro" id="IPR013083">
    <property type="entry name" value="Znf_RING/FYVE/PHD"/>
</dbReference>
<keyword evidence="6" id="KW-0833">Ubl conjugation pathway</keyword>
<comment type="catalytic activity">
    <reaction evidence="1">
        <text>S-ubiquitinyl-[E2 ubiquitin-conjugating enzyme]-L-cysteine + [acceptor protein]-L-lysine = [E2 ubiquitin-conjugating enzyme]-L-cysteine + N(6)-ubiquitinyl-[acceptor protein]-L-lysine.</text>
        <dbReference type="EC" id="2.3.2.27"/>
    </reaction>
</comment>
<keyword evidence="3" id="KW-0808">Transferase</keyword>
<dbReference type="PANTHER" id="PTHR15710:SF4">
    <property type="entry name" value="E3 UBIQUITIN-PROTEIN LIGASE AIP2"/>
    <property type="match status" value="1"/>
</dbReference>
<dbReference type="EC" id="2.3.2.27" evidence="2"/>
<evidence type="ECO:0000256" key="9">
    <source>
        <dbReference type="SAM" id="MobiDB-lite"/>
    </source>
</evidence>
<feature type="compositionally biased region" description="Basic and acidic residues" evidence="9">
    <location>
        <begin position="168"/>
        <end position="178"/>
    </location>
</feature>
<dbReference type="Gene3D" id="3.30.40.10">
    <property type="entry name" value="Zinc/RING finger domain, C3HC4 (zinc finger)"/>
    <property type="match status" value="1"/>
</dbReference>
<dbReference type="PROSITE" id="PS50089">
    <property type="entry name" value="ZF_RING_2"/>
    <property type="match status" value="1"/>
</dbReference>
<dbReference type="GO" id="GO:0061630">
    <property type="term" value="F:ubiquitin protein ligase activity"/>
    <property type="evidence" value="ECO:0007669"/>
    <property type="project" value="UniProtKB-EC"/>
</dbReference>
<keyword evidence="7" id="KW-0862">Zinc</keyword>
<dbReference type="GO" id="GO:0016567">
    <property type="term" value="P:protein ubiquitination"/>
    <property type="evidence" value="ECO:0007669"/>
    <property type="project" value="TreeGrafter"/>
</dbReference>
<evidence type="ECO:0000313" key="11">
    <source>
        <dbReference type="Proteomes" id="UP001515500"/>
    </source>
</evidence>
<evidence type="ECO:0000256" key="2">
    <source>
        <dbReference type="ARBA" id="ARBA00012483"/>
    </source>
</evidence>
<evidence type="ECO:0000256" key="5">
    <source>
        <dbReference type="ARBA" id="ARBA00022771"/>
    </source>
</evidence>
<protein>
    <recommendedName>
        <fullName evidence="2">RING-type E3 ubiquitin transferase</fullName>
        <ecNumber evidence="2">2.3.2.27</ecNumber>
    </recommendedName>
</protein>
<feature type="region of interest" description="Disordered" evidence="9">
    <location>
        <begin position="166"/>
        <end position="187"/>
    </location>
</feature>
<feature type="region of interest" description="Disordered" evidence="9">
    <location>
        <begin position="309"/>
        <end position="336"/>
    </location>
</feature>
<dbReference type="RefSeq" id="XP_039127937.1">
    <property type="nucleotide sequence ID" value="XM_039272003.1"/>
</dbReference>
<evidence type="ECO:0000256" key="8">
    <source>
        <dbReference type="PROSITE-ProRule" id="PRU00175"/>
    </source>
</evidence>